<dbReference type="Proteomes" id="UP000003195">
    <property type="component" value="Unassembled WGS sequence"/>
</dbReference>
<dbReference type="HOGENOM" id="CLU_873783_0_0_9"/>
<dbReference type="RefSeq" id="WP_006943192.1">
    <property type="nucleotide sequence ID" value="NZ_GL538212.1"/>
</dbReference>
<dbReference type="SUPFAM" id="SSF53098">
    <property type="entry name" value="Ribonuclease H-like"/>
    <property type="match status" value="1"/>
</dbReference>
<comment type="caution">
    <text evidence="2">The sequence shown here is derived from an EMBL/GenBank/DDBJ whole genome shotgun (WGS) entry which is preliminary data.</text>
</comment>
<keyword evidence="3" id="KW-1185">Reference proteome</keyword>
<dbReference type="EMBL" id="AECS01000049">
    <property type="protein sequence ID" value="EFQ03357.1"/>
    <property type="molecule type" value="Genomic_DNA"/>
</dbReference>
<organism evidence="2 3">
    <name type="scientific">Megasphaera micronuciformis F0359</name>
    <dbReference type="NCBI Taxonomy" id="706434"/>
    <lineage>
        <taxon>Bacteria</taxon>
        <taxon>Bacillati</taxon>
        <taxon>Bacillota</taxon>
        <taxon>Negativicutes</taxon>
        <taxon>Veillonellales</taxon>
        <taxon>Veillonellaceae</taxon>
        <taxon>Megasphaera</taxon>
    </lineage>
</organism>
<name>E2ZE83_9FIRM</name>
<reference evidence="2 3" key="1">
    <citation type="submission" date="2010-08" db="EMBL/GenBank/DDBJ databases">
        <authorList>
            <person name="Weinstock G."/>
            <person name="Sodergren E."/>
            <person name="Clifton S."/>
            <person name="Fulton L."/>
            <person name="Fulton B."/>
            <person name="Courtney L."/>
            <person name="Fronick C."/>
            <person name="Harrison M."/>
            <person name="Strong C."/>
            <person name="Farmer C."/>
            <person name="Delahaunty K."/>
            <person name="Markovic C."/>
            <person name="Hall O."/>
            <person name="Minx P."/>
            <person name="Tomlinson C."/>
            <person name="Mitreva M."/>
            <person name="Hou S."/>
            <person name="Chen J."/>
            <person name="Wollam A."/>
            <person name="Pepin K.H."/>
            <person name="Johnson M."/>
            <person name="Bhonagiri V."/>
            <person name="Zhang X."/>
            <person name="Suruliraj S."/>
            <person name="Warren W."/>
            <person name="Chinwalla A."/>
            <person name="Mardis E.R."/>
            <person name="Wilson R.K."/>
        </authorList>
    </citation>
    <scope>NUCLEOTIDE SEQUENCE [LARGE SCALE GENOMIC DNA]</scope>
    <source>
        <strain evidence="2 3">F0359</strain>
    </source>
</reference>
<gene>
    <name evidence="2" type="ORF">HMPREF9429_01785</name>
</gene>
<dbReference type="OrthoDB" id="9803913at2"/>
<evidence type="ECO:0000313" key="3">
    <source>
        <dbReference type="Proteomes" id="UP000003195"/>
    </source>
</evidence>
<feature type="transmembrane region" description="Helical" evidence="1">
    <location>
        <begin position="6"/>
        <end position="25"/>
    </location>
</feature>
<evidence type="ECO:0008006" key="4">
    <source>
        <dbReference type="Google" id="ProtNLM"/>
    </source>
</evidence>
<dbReference type="eggNOG" id="COG0847">
    <property type="taxonomic scope" value="Bacteria"/>
</dbReference>
<proteinExistence type="predicted"/>
<dbReference type="STRING" id="706434.HMPREF9429_01785"/>
<dbReference type="InterPro" id="IPR036397">
    <property type="entry name" value="RNaseH_sf"/>
</dbReference>
<keyword evidence="1" id="KW-0472">Membrane</keyword>
<sequence length="322" mass="36048">MDSLLQSSGTIIAVIFAVAVIYSLYTTIRKKDKAEKAEKALEGRKHTHAVNLHSHDVKPHNGYLRYDVQTTGYTHRYPNRFVAVALDLAAKQPYSIYKLAFAEFENGEPVDRHYFYIQPPENDLSKVTDKAVNWQVLTKADTFGEYWKSGMKDIFEHSVLVAHNAPFVIGCILHALEVYDIKAEKLRYIDALETAKELYNFDDNSLVGICSESGFEAEPDDELSKAVGLGKFFALSHSDYPTALPRIYAYGTAPTDEEIMAAAIAEVEREADTPEAMFSPLAVNESLLKTMVDKGYLEDGERPGTYYATDKGLDFTDDIDGL</sequence>
<dbReference type="Gene3D" id="3.30.420.10">
    <property type="entry name" value="Ribonuclease H-like superfamily/Ribonuclease H"/>
    <property type="match status" value="1"/>
</dbReference>
<evidence type="ECO:0000256" key="1">
    <source>
        <dbReference type="SAM" id="Phobius"/>
    </source>
</evidence>
<accession>E2ZE83</accession>
<evidence type="ECO:0000313" key="2">
    <source>
        <dbReference type="EMBL" id="EFQ03357.1"/>
    </source>
</evidence>
<keyword evidence="1" id="KW-1133">Transmembrane helix</keyword>
<dbReference type="GO" id="GO:0003676">
    <property type="term" value="F:nucleic acid binding"/>
    <property type="evidence" value="ECO:0007669"/>
    <property type="project" value="InterPro"/>
</dbReference>
<dbReference type="InterPro" id="IPR012337">
    <property type="entry name" value="RNaseH-like_sf"/>
</dbReference>
<keyword evidence="1" id="KW-0812">Transmembrane</keyword>
<dbReference type="AlphaFoldDB" id="E2ZE83"/>
<protein>
    <recommendedName>
        <fullName evidence="4">Exonuclease domain-containing protein</fullName>
    </recommendedName>
</protein>